<dbReference type="AlphaFoldDB" id="A0A9P0HS35"/>
<accession>A0A9P0HS35</accession>
<dbReference type="Proteomes" id="UP001152798">
    <property type="component" value="Chromosome 6"/>
</dbReference>
<name>A0A9P0HS35_NEZVI</name>
<dbReference type="EMBL" id="OV725082">
    <property type="protein sequence ID" value="CAH1406652.1"/>
    <property type="molecule type" value="Genomic_DNA"/>
</dbReference>
<protein>
    <submittedName>
        <fullName evidence="1">Uncharacterized protein</fullName>
    </submittedName>
</protein>
<gene>
    <name evidence="1" type="ORF">NEZAVI_LOCUS14541</name>
</gene>
<sequence length="94" mass="10796">MSSLWSPASSRQLAERDTFIVRVLLFPFHFTRLIEVIALKADSWIQDQRSIPVLGNATISAYLVEPSLSRQYTSSKQVNFLSLRSLINSNLIRW</sequence>
<evidence type="ECO:0000313" key="1">
    <source>
        <dbReference type="EMBL" id="CAH1406652.1"/>
    </source>
</evidence>
<keyword evidence="2" id="KW-1185">Reference proteome</keyword>
<proteinExistence type="predicted"/>
<organism evidence="1 2">
    <name type="scientific">Nezara viridula</name>
    <name type="common">Southern green stink bug</name>
    <name type="synonym">Cimex viridulus</name>
    <dbReference type="NCBI Taxonomy" id="85310"/>
    <lineage>
        <taxon>Eukaryota</taxon>
        <taxon>Metazoa</taxon>
        <taxon>Ecdysozoa</taxon>
        <taxon>Arthropoda</taxon>
        <taxon>Hexapoda</taxon>
        <taxon>Insecta</taxon>
        <taxon>Pterygota</taxon>
        <taxon>Neoptera</taxon>
        <taxon>Paraneoptera</taxon>
        <taxon>Hemiptera</taxon>
        <taxon>Heteroptera</taxon>
        <taxon>Panheteroptera</taxon>
        <taxon>Pentatomomorpha</taxon>
        <taxon>Pentatomoidea</taxon>
        <taxon>Pentatomidae</taxon>
        <taxon>Pentatominae</taxon>
        <taxon>Nezara</taxon>
    </lineage>
</organism>
<reference evidence="1" key="1">
    <citation type="submission" date="2022-01" db="EMBL/GenBank/DDBJ databases">
        <authorList>
            <person name="King R."/>
        </authorList>
    </citation>
    <scope>NUCLEOTIDE SEQUENCE</scope>
</reference>
<evidence type="ECO:0000313" key="2">
    <source>
        <dbReference type="Proteomes" id="UP001152798"/>
    </source>
</evidence>